<accession>A0ABV1T308</accession>
<dbReference type="EMBL" id="JBEOZY010000040">
    <property type="protein sequence ID" value="MER6168360.1"/>
    <property type="molecule type" value="Genomic_DNA"/>
</dbReference>
<dbReference type="Proteomes" id="UP001496720">
    <property type="component" value="Unassembled WGS sequence"/>
</dbReference>
<dbReference type="RefSeq" id="WP_352149710.1">
    <property type="nucleotide sequence ID" value="NZ_JBEOZY010000040.1"/>
</dbReference>
<reference evidence="2 3" key="1">
    <citation type="submission" date="2024-06" db="EMBL/GenBank/DDBJ databases">
        <title>The Natural Products Discovery Center: Release of the First 8490 Sequenced Strains for Exploring Actinobacteria Biosynthetic Diversity.</title>
        <authorList>
            <person name="Kalkreuter E."/>
            <person name="Kautsar S.A."/>
            <person name="Yang D."/>
            <person name="Bader C.D."/>
            <person name="Teijaro C.N."/>
            <person name="Fluegel L."/>
            <person name="Davis C.M."/>
            <person name="Simpson J.R."/>
            <person name="Lauterbach L."/>
            <person name="Steele A.D."/>
            <person name="Gui C."/>
            <person name="Meng S."/>
            <person name="Li G."/>
            <person name="Viehrig K."/>
            <person name="Ye F."/>
            <person name="Su P."/>
            <person name="Kiefer A.F."/>
            <person name="Nichols A."/>
            <person name="Cepeda A.J."/>
            <person name="Yan W."/>
            <person name="Fan B."/>
            <person name="Jiang Y."/>
            <person name="Adhikari A."/>
            <person name="Zheng C.-J."/>
            <person name="Schuster L."/>
            <person name="Cowan T.M."/>
            <person name="Smanski M.J."/>
            <person name="Chevrette M.G."/>
            <person name="De Carvalho L.P.S."/>
            <person name="Shen B."/>
        </authorList>
    </citation>
    <scope>NUCLEOTIDE SEQUENCE [LARGE SCALE GENOMIC DNA]</scope>
    <source>
        <strain evidence="2 3">NPDC001615</strain>
    </source>
</reference>
<sequence>MRRTTRVTAVAAALAATLLTGSAMASATTTISTSTSTSKPSVRPCGTEDVSFYFGGYSYGLSHRSFDITLLAHDGITCTLSDTPLITLRTPPEETAKIPLTVNGRGGTLVLRPDSPLHATVAYSIPDLPENKVQVNGLTLAMPDGSSRGTSFLFPGTTEISKGGVLVTSWTTGIGGGEGEER</sequence>
<protein>
    <recommendedName>
        <fullName evidence="4">DUF4232 domain-containing protein</fullName>
    </recommendedName>
</protein>
<feature type="chain" id="PRO_5046632150" description="DUF4232 domain-containing protein" evidence="1">
    <location>
        <begin position="26"/>
        <end position="182"/>
    </location>
</feature>
<proteinExistence type="predicted"/>
<keyword evidence="1" id="KW-0732">Signal</keyword>
<evidence type="ECO:0000313" key="2">
    <source>
        <dbReference type="EMBL" id="MER6168360.1"/>
    </source>
</evidence>
<evidence type="ECO:0008006" key="4">
    <source>
        <dbReference type="Google" id="ProtNLM"/>
    </source>
</evidence>
<comment type="caution">
    <text evidence="2">The sequence shown here is derived from an EMBL/GenBank/DDBJ whole genome shotgun (WGS) entry which is preliminary data.</text>
</comment>
<gene>
    <name evidence="2" type="ORF">ABT188_28060</name>
</gene>
<keyword evidence="3" id="KW-1185">Reference proteome</keyword>
<feature type="signal peptide" evidence="1">
    <location>
        <begin position="1"/>
        <end position="25"/>
    </location>
</feature>
<evidence type="ECO:0000313" key="3">
    <source>
        <dbReference type="Proteomes" id="UP001496720"/>
    </source>
</evidence>
<name>A0ABV1T308_9ACTN</name>
<evidence type="ECO:0000256" key="1">
    <source>
        <dbReference type="SAM" id="SignalP"/>
    </source>
</evidence>
<organism evidence="2 3">
    <name type="scientific">Streptomyces violaceorubidus</name>
    <dbReference type="NCBI Taxonomy" id="284042"/>
    <lineage>
        <taxon>Bacteria</taxon>
        <taxon>Bacillati</taxon>
        <taxon>Actinomycetota</taxon>
        <taxon>Actinomycetes</taxon>
        <taxon>Kitasatosporales</taxon>
        <taxon>Streptomycetaceae</taxon>
        <taxon>Streptomyces</taxon>
    </lineage>
</organism>